<keyword evidence="1" id="KW-0805">Transcription regulation</keyword>
<keyword evidence="2 4" id="KW-0238">DNA-binding</keyword>
<feature type="DNA-binding region" description="H-T-H motif" evidence="4">
    <location>
        <begin position="29"/>
        <end position="48"/>
    </location>
</feature>
<dbReference type="Proteomes" id="UP000240957">
    <property type="component" value="Unassembled WGS sequence"/>
</dbReference>
<name>A0A371YPB1_9GAMM</name>
<evidence type="ECO:0000313" key="9">
    <source>
        <dbReference type="Proteomes" id="UP001595455"/>
    </source>
</evidence>
<gene>
    <name evidence="6" type="ORF">ACFODO_12735</name>
    <name evidence="7" type="ORF">C9E89_012280</name>
</gene>
<dbReference type="InterPro" id="IPR009057">
    <property type="entry name" value="Homeodomain-like_sf"/>
</dbReference>
<dbReference type="Proteomes" id="UP001595455">
    <property type="component" value="Unassembled WGS sequence"/>
</dbReference>
<dbReference type="Gene3D" id="1.10.10.60">
    <property type="entry name" value="Homeodomain-like"/>
    <property type="match status" value="1"/>
</dbReference>
<feature type="domain" description="HTH tetR-type" evidence="5">
    <location>
        <begin position="6"/>
        <end position="66"/>
    </location>
</feature>
<reference evidence="9" key="3">
    <citation type="journal article" date="2019" name="Int. J. Syst. Evol. Microbiol.">
        <title>The Global Catalogue of Microorganisms (GCM) 10K type strain sequencing project: providing services to taxonomists for standard genome sequencing and annotation.</title>
        <authorList>
            <consortium name="The Broad Institute Genomics Platform"/>
            <consortium name="The Broad Institute Genome Sequencing Center for Infectious Disease"/>
            <person name="Wu L."/>
            <person name="Ma J."/>
        </authorList>
    </citation>
    <scope>NUCLEOTIDE SEQUENCE [LARGE SCALE GENOMIC DNA]</scope>
    <source>
        <strain evidence="9">KCTC 62575</strain>
    </source>
</reference>
<evidence type="ECO:0000256" key="4">
    <source>
        <dbReference type="PROSITE-ProRule" id="PRU00335"/>
    </source>
</evidence>
<proteinExistence type="predicted"/>
<keyword evidence="9" id="KW-1185">Reference proteome</keyword>
<dbReference type="EMBL" id="PYIX02000019">
    <property type="protein sequence ID" value="RFC83320.1"/>
    <property type="molecule type" value="Genomic_DNA"/>
</dbReference>
<evidence type="ECO:0000313" key="6">
    <source>
        <dbReference type="EMBL" id="MFC2996118.1"/>
    </source>
</evidence>
<dbReference type="InterPro" id="IPR050109">
    <property type="entry name" value="HTH-type_TetR-like_transc_reg"/>
</dbReference>
<dbReference type="InterPro" id="IPR001647">
    <property type="entry name" value="HTH_TetR"/>
</dbReference>
<evidence type="ECO:0000256" key="2">
    <source>
        <dbReference type="ARBA" id="ARBA00023125"/>
    </source>
</evidence>
<dbReference type="GO" id="GO:0003700">
    <property type="term" value="F:DNA-binding transcription factor activity"/>
    <property type="evidence" value="ECO:0007669"/>
    <property type="project" value="TreeGrafter"/>
</dbReference>
<evidence type="ECO:0000256" key="3">
    <source>
        <dbReference type="ARBA" id="ARBA00023163"/>
    </source>
</evidence>
<evidence type="ECO:0000313" key="8">
    <source>
        <dbReference type="Proteomes" id="UP000240957"/>
    </source>
</evidence>
<keyword evidence="3" id="KW-0804">Transcription</keyword>
<evidence type="ECO:0000259" key="5">
    <source>
        <dbReference type="PROSITE" id="PS50977"/>
    </source>
</evidence>
<dbReference type="PROSITE" id="PS50977">
    <property type="entry name" value="HTH_TETR_2"/>
    <property type="match status" value="1"/>
</dbReference>
<sequence>MTTSRSKSKQRIIDAAFEHFVRNGYEGASLNAIAEAVGIRKASIYTHFKSKDALFLELLEDALTIECAYLETCFKDHSTYELPGEAYLYAIKSRYENAITSQFLTRIAYVPPTHLIDHVIEAYRKYMENVMRLFKAELSQALISPQDQELYTDAYLGILDSLSVELLYDGTMYERRLYAMLMLYRNSMKK</sequence>
<dbReference type="GO" id="GO:0000976">
    <property type="term" value="F:transcription cis-regulatory region binding"/>
    <property type="evidence" value="ECO:0007669"/>
    <property type="project" value="TreeGrafter"/>
</dbReference>
<protein>
    <submittedName>
        <fullName evidence="7">TetR/AcrR family transcriptional regulator</fullName>
    </submittedName>
</protein>
<organism evidence="7 8">
    <name type="scientific">Acinetobacter sichuanensis</name>
    <dbReference type="NCBI Taxonomy" id="2136183"/>
    <lineage>
        <taxon>Bacteria</taxon>
        <taxon>Pseudomonadati</taxon>
        <taxon>Pseudomonadota</taxon>
        <taxon>Gammaproteobacteria</taxon>
        <taxon>Moraxellales</taxon>
        <taxon>Moraxellaceae</taxon>
        <taxon>Acinetobacter</taxon>
    </lineage>
</organism>
<accession>A0A371YPB1</accession>
<dbReference type="AlphaFoldDB" id="A0A371YPB1"/>
<dbReference type="OrthoDB" id="4541465at2"/>
<dbReference type="EMBL" id="JBHRSF010000055">
    <property type="protein sequence ID" value="MFC2996118.1"/>
    <property type="molecule type" value="Genomic_DNA"/>
</dbReference>
<evidence type="ECO:0000256" key="1">
    <source>
        <dbReference type="ARBA" id="ARBA00023015"/>
    </source>
</evidence>
<dbReference type="PANTHER" id="PTHR30055:SF238">
    <property type="entry name" value="MYCOFACTOCIN BIOSYNTHESIS TRANSCRIPTIONAL REGULATOR MFTR-RELATED"/>
    <property type="match status" value="1"/>
</dbReference>
<reference evidence="6" key="4">
    <citation type="submission" date="2024-09" db="EMBL/GenBank/DDBJ databases">
        <authorList>
            <person name="Sun Q."/>
            <person name="Mori K."/>
        </authorList>
    </citation>
    <scope>NUCLEOTIDE SEQUENCE</scope>
    <source>
        <strain evidence="6">KCTC 62575</strain>
    </source>
</reference>
<dbReference type="SUPFAM" id="SSF46689">
    <property type="entry name" value="Homeodomain-like"/>
    <property type="match status" value="1"/>
</dbReference>
<dbReference type="Gene3D" id="1.10.357.10">
    <property type="entry name" value="Tetracycline Repressor, domain 2"/>
    <property type="match status" value="1"/>
</dbReference>
<dbReference type="RefSeq" id="WP_107008627.1">
    <property type="nucleotide sequence ID" value="NZ_JBHRSF010000055.1"/>
</dbReference>
<dbReference type="PANTHER" id="PTHR30055">
    <property type="entry name" value="HTH-TYPE TRANSCRIPTIONAL REGULATOR RUTR"/>
    <property type="match status" value="1"/>
</dbReference>
<dbReference type="Pfam" id="PF00440">
    <property type="entry name" value="TetR_N"/>
    <property type="match status" value="1"/>
</dbReference>
<reference evidence="7 8" key="2">
    <citation type="submission" date="2018-08" db="EMBL/GenBank/DDBJ databases">
        <title>The draft genome of Acinetobacter sichuanensis strain WCHAc060041.</title>
        <authorList>
            <person name="Qin J."/>
            <person name="Feng Y."/>
            <person name="Zong Z."/>
        </authorList>
    </citation>
    <scope>NUCLEOTIDE SEQUENCE [LARGE SCALE GENOMIC DNA]</scope>
    <source>
        <strain evidence="7 8">WCHAc060041</strain>
    </source>
</reference>
<evidence type="ECO:0000313" key="7">
    <source>
        <dbReference type="EMBL" id="RFC83320.1"/>
    </source>
</evidence>
<dbReference type="PRINTS" id="PR00455">
    <property type="entry name" value="HTHTETR"/>
</dbReference>
<reference evidence="6" key="1">
    <citation type="journal article" date="2014" name="Int. J. Syst. Evol. Microbiol.">
        <title>Complete genome of a new Firmicutes species belonging to the dominant human colonic microbiota ('Ruminococcus bicirculans') reveals two chromosomes and a selective capacity to utilize plant glucans.</title>
        <authorList>
            <consortium name="NISC Comparative Sequencing Program"/>
            <person name="Wegmann U."/>
            <person name="Louis P."/>
            <person name="Goesmann A."/>
            <person name="Henrissat B."/>
            <person name="Duncan S.H."/>
            <person name="Flint H.J."/>
        </authorList>
    </citation>
    <scope>NUCLEOTIDE SEQUENCE</scope>
    <source>
        <strain evidence="6">KCTC 62575</strain>
    </source>
</reference>
<comment type="caution">
    <text evidence="7">The sequence shown here is derived from an EMBL/GenBank/DDBJ whole genome shotgun (WGS) entry which is preliminary data.</text>
</comment>